<evidence type="ECO:0000313" key="1">
    <source>
        <dbReference type="EMBL" id="RMB79518.1"/>
    </source>
</evidence>
<dbReference type="Proteomes" id="UP000270471">
    <property type="component" value="Unassembled WGS sequence"/>
</dbReference>
<accession>A0A3M0HTW0</accession>
<name>A0A3M0HTW0_9ACTN</name>
<comment type="caution">
    <text evidence="1">The sequence shown here is derived from an EMBL/GenBank/DDBJ whole genome shotgun (WGS) entry which is preliminary data.</text>
</comment>
<evidence type="ECO:0008006" key="3">
    <source>
        <dbReference type="Google" id="ProtNLM"/>
    </source>
</evidence>
<protein>
    <recommendedName>
        <fullName evidence="3">DUF3426 domain-containing protein</fullName>
    </recommendedName>
</protein>
<evidence type="ECO:0000313" key="2">
    <source>
        <dbReference type="Proteomes" id="UP000270471"/>
    </source>
</evidence>
<proteinExistence type="predicted"/>
<gene>
    <name evidence="1" type="ORF">CTZ28_45165</name>
</gene>
<organism evidence="1 2">
    <name type="scientific">Streptomyces shenzhenensis</name>
    <dbReference type="NCBI Taxonomy" id="943815"/>
    <lineage>
        <taxon>Bacteria</taxon>
        <taxon>Bacillati</taxon>
        <taxon>Actinomycetota</taxon>
        <taxon>Actinomycetes</taxon>
        <taxon>Kitasatosporales</taxon>
        <taxon>Streptomycetaceae</taxon>
        <taxon>Streptomyces</taxon>
    </lineage>
</organism>
<dbReference type="AlphaFoldDB" id="A0A3M0HTW0"/>
<keyword evidence="2" id="KW-1185">Reference proteome</keyword>
<dbReference type="EMBL" id="PENI01000062">
    <property type="protein sequence ID" value="RMB79518.1"/>
    <property type="molecule type" value="Genomic_DNA"/>
</dbReference>
<sequence length="119" mass="12555">MGSAVIAALLLNGCADGRAPRPVDSAAATPVEVSGYGTERREGRLVFSAEYTIRNTTRAPVAYKIAFAFLDGDGLASDLKWVSRTVLAGHVDDGTVWIPWEGRQGTGGVAVTEVHQTPL</sequence>
<reference evidence="1 2" key="1">
    <citation type="submission" date="2017-11" db="EMBL/GenBank/DDBJ databases">
        <title>Draft genome of actinobacteria isolated from guarana (Paullinia cupana (Mart.) Ducke.</title>
        <authorList>
            <person name="Siqueira K.A."/>
            <person name="Liotti R.G."/>
            <person name="Mendes T.A.O."/>
            <person name="Soares M.A."/>
        </authorList>
    </citation>
    <scope>NUCLEOTIDE SEQUENCE [LARGE SCALE GENOMIC DNA]</scope>
    <source>
        <strain evidence="1 2">193</strain>
    </source>
</reference>